<evidence type="ECO:0000256" key="8">
    <source>
        <dbReference type="ARBA" id="ARBA00036320"/>
    </source>
</evidence>
<evidence type="ECO:0000256" key="5">
    <source>
        <dbReference type="ARBA" id="ARBA00022801"/>
    </source>
</evidence>
<dbReference type="RefSeq" id="XP_028679014.1">
    <property type="nucleotide sequence ID" value="XM_028823181.2"/>
</dbReference>
<organism evidence="12 13">
    <name type="scientific">Erpetoichthys calabaricus</name>
    <name type="common">Rope fish</name>
    <name type="synonym">Calamoichthys calabaricus</name>
    <dbReference type="NCBI Taxonomy" id="27687"/>
    <lineage>
        <taxon>Eukaryota</taxon>
        <taxon>Metazoa</taxon>
        <taxon>Chordata</taxon>
        <taxon>Craniata</taxon>
        <taxon>Vertebrata</taxon>
        <taxon>Euteleostomi</taxon>
        <taxon>Actinopterygii</taxon>
        <taxon>Polypteriformes</taxon>
        <taxon>Polypteridae</taxon>
        <taxon>Erpetoichthys</taxon>
    </lineage>
</organism>
<dbReference type="AlphaFoldDB" id="A0A8C4T9R3"/>
<dbReference type="InterPro" id="IPR043504">
    <property type="entry name" value="Peptidase_S1_PA_chymotrypsin"/>
</dbReference>
<feature type="signal peptide" evidence="10">
    <location>
        <begin position="1"/>
        <end position="19"/>
    </location>
</feature>
<feature type="domain" description="Peptidase S1" evidence="11">
    <location>
        <begin position="25"/>
        <end position="243"/>
    </location>
</feature>
<dbReference type="SMART" id="SM00020">
    <property type="entry name" value="Tryp_SPc"/>
    <property type="match status" value="1"/>
</dbReference>
<accession>A0A8C4T9R3</accession>
<dbReference type="InterPro" id="IPR050127">
    <property type="entry name" value="Serine_Proteases_S1"/>
</dbReference>
<feature type="chain" id="PRO_5034336744" description="trypsin" evidence="10">
    <location>
        <begin position="20"/>
        <end position="245"/>
    </location>
</feature>
<dbReference type="Pfam" id="PF00089">
    <property type="entry name" value="Trypsin"/>
    <property type="match status" value="1"/>
</dbReference>
<dbReference type="GO" id="GO:0006508">
    <property type="term" value="P:proteolysis"/>
    <property type="evidence" value="ECO:0007669"/>
    <property type="project" value="UniProtKB-KW"/>
</dbReference>
<dbReference type="InterPro" id="IPR001314">
    <property type="entry name" value="Peptidase_S1A"/>
</dbReference>
<dbReference type="Ensembl" id="ENSECRT00000028789.1">
    <property type="protein sequence ID" value="ENSECRP00000028202.1"/>
    <property type="gene ID" value="ENSECRG00000019084.1"/>
</dbReference>
<reference evidence="12" key="2">
    <citation type="submission" date="2025-08" db="UniProtKB">
        <authorList>
            <consortium name="Ensembl"/>
        </authorList>
    </citation>
    <scope>IDENTIFICATION</scope>
</reference>
<dbReference type="Gene3D" id="2.40.10.10">
    <property type="entry name" value="Trypsin-like serine proteases"/>
    <property type="match status" value="3"/>
</dbReference>
<reference evidence="12" key="1">
    <citation type="submission" date="2021-06" db="EMBL/GenBank/DDBJ databases">
        <authorList>
            <consortium name="Wellcome Sanger Institute Data Sharing"/>
        </authorList>
    </citation>
    <scope>NUCLEOTIDE SEQUENCE [LARGE SCALE GENOMIC DNA]</scope>
</reference>
<keyword evidence="13" id="KW-1185">Reference proteome</keyword>
<evidence type="ECO:0000256" key="10">
    <source>
        <dbReference type="SAM" id="SignalP"/>
    </source>
</evidence>
<evidence type="ECO:0000313" key="12">
    <source>
        <dbReference type="Ensembl" id="ENSECRP00000028202.1"/>
    </source>
</evidence>
<keyword evidence="5" id="KW-0378">Hydrolase</keyword>
<keyword evidence="7" id="KW-1015">Disulfide bond</keyword>
<dbReference type="EC" id="3.4.21.4" evidence="9"/>
<keyword evidence="4" id="KW-0645">Protease</keyword>
<dbReference type="PANTHER" id="PTHR24264">
    <property type="entry name" value="TRYPSIN-RELATED"/>
    <property type="match status" value="1"/>
</dbReference>
<evidence type="ECO:0000313" key="13">
    <source>
        <dbReference type="Proteomes" id="UP000694620"/>
    </source>
</evidence>
<keyword evidence="3" id="KW-0964">Secreted</keyword>
<evidence type="ECO:0000256" key="3">
    <source>
        <dbReference type="ARBA" id="ARBA00022525"/>
    </source>
</evidence>
<comment type="similarity">
    <text evidence="2">Belongs to the peptidase S1 family.</text>
</comment>
<dbReference type="FunFam" id="2.40.10.10:FF:000077">
    <property type="entry name" value="Predicted protein"/>
    <property type="match status" value="1"/>
</dbReference>
<dbReference type="OrthoDB" id="10059102at2759"/>
<proteinExistence type="inferred from homology"/>
<reference evidence="12" key="3">
    <citation type="submission" date="2025-09" db="UniProtKB">
        <authorList>
            <consortium name="Ensembl"/>
        </authorList>
    </citation>
    <scope>IDENTIFICATION</scope>
</reference>
<evidence type="ECO:0000256" key="7">
    <source>
        <dbReference type="ARBA" id="ARBA00023157"/>
    </source>
</evidence>
<name>A0A8C4T9R3_ERPCA</name>
<evidence type="ECO:0000256" key="4">
    <source>
        <dbReference type="ARBA" id="ARBA00022670"/>
    </source>
</evidence>
<comment type="catalytic activity">
    <reaction evidence="8">
        <text>Preferential cleavage: Arg-|-Xaa, Lys-|-Xaa.</text>
        <dbReference type="EC" id="3.4.21.4"/>
    </reaction>
</comment>
<dbReference type="GO" id="GO:0005615">
    <property type="term" value="C:extracellular space"/>
    <property type="evidence" value="ECO:0007669"/>
    <property type="project" value="TreeGrafter"/>
</dbReference>
<dbReference type="GeneTree" id="ENSGT01050000244883"/>
<evidence type="ECO:0000259" key="11">
    <source>
        <dbReference type="PROSITE" id="PS50240"/>
    </source>
</evidence>
<evidence type="ECO:0000256" key="9">
    <source>
        <dbReference type="ARBA" id="ARBA00038868"/>
    </source>
</evidence>
<dbReference type="PROSITE" id="PS50240">
    <property type="entry name" value="TRYPSIN_DOM"/>
    <property type="match status" value="1"/>
</dbReference>
<dbReference type="InterPro" id="IPR018114">
    <property type="entry name" value="TRYPSIN_HIS"/>
</dbReference>
<evidence type="ECO:0000256" key="2">
    <source>
        <dbReference type="ARBA" id="ARBA00007664"/>
    </source>
</evidence>
<dbReference type="InterPro" id="IPR009003">
    <property type="entry name" value="Peptidase_S1_PA"/>
</dbReference>
<sequence>MVDMRSLLLIVVLGAIVYADDDDKIVGGYECQAHSQPWQVSLNSGYHFCGGSLINNEWVLSAAHCYRRIFEVRLGEHNVIMNEGTEQFISPAKILRHPRYNEISYDNDIMLIKLSRPAQLNGNVQPVPLPKACPAVGTLCTVSGWGDTLSSESDERLRCVEVPIVSIVECQNSYLGKITDSMLCAGFPEGGKDSCQRDSGGPLTCNGVLYGVVSWGFRCAERNFPGVYANVCKFTDWIQNTMAAN</sequence>
<dbReference type="PRINTS" id="PR00722">
    <property type="entry name" value="CHYMOTRYPSIN"/>
</dbReference>
<evidence type="ECO:0000256" key="1">
    <source>
        <dbReference type="ARBA" id="ARBA00004613"/>
    </source>
</evidence>
<dbReference type="PROSITE" id="PS00134">
    <property type="entry name" value="TRYPSIN_HIS"/>
    <property type="match status" value="1"/>
</dbReference>
<dbReference type="InterPro" id="IPR001254">
    <property type="entry name" value="Trypsin_dom"/>
</dbReference>
<dbReference type="Proteomes" id="UP000694620">
    <property type="component" value="Chromosome 17"/>
</dbReference>
<dbReference type="GO" id="GO:0004252">
    <property type="term" value="F:serine-type endopeptidase activity"/>
    <property type="evidence" value="ECO:0007669"/>
    <property type="project" value="UniProtKB-EC"/>
</dbReference>
<dbReference type="GeneID" id="114667747"/>
<dbReference type="CDD" id="cd00190">
    <property type="entry name" value="Tryp_SPc"/>
    <property type="match status" value="1"/>
</dbReference>
<keyword evidence="10" id="KW-0732">Signal</keyword>
<evidence type="ECO:0000256" key="6">
    <source>
        <dbReference type="ARBA" id="ARBA00022825"/>
    </source>
</evidence>
<protein>
    <recommendedName>
        <fullName evidence="9">trypsin</fullName>
        <ecNumber evidence="9">3.4.21.4</ecNumber>
    </recommendedName>
</protein>
<comment type="subcellular location">
    <subcellularLocation>
        <location evidence="1">Secreted</location>
    </subcellularLocation>
</comment>
<dbReference type="PANTHER" id="PTHR24264:SF65">
    <property type="entry name" value="SRCR DOMAIN-CONTAINING PROTEIN"/>
    <property type="match status" value="1"/>
</dbReference>
<gene>
    <name evidence="12" type="primary">LOC114667747</name>
</gene>
<dbReference type="SUPFAM" id="SSF50494">
    <property type="entry name" value="Trypsin-like serine proteases"/>
    <property type="match status" value="1"/>
</dbReference>
<keyword evidence="6" id="KW-0720">Serine protease</keyword>